<dbReference type="SMART" id="SM00052">
    <property type="entry name" value="EAL"/>
    <property type="match status" value="1"/>
</dbReference>
<comment type="caution">
    <text evidence="2">The sequence shown here is derived from an EMBL/GenBank/DDBJ whole genome shotgun (WGS) entry which is preliminary data.</text>
</comment>
<dbReference type="EMBL" id="RCZP01000001">
    <property type="protein sequence ID" value="TPG61321.1"/>
    <property type="molecule type" value="Genomic_DNA"/>
</dbReference>
<dbReference type="OrthoDB" id="9793210at2"/>
<dbReference type="CDD" id="cd01948">
    <property type="entry name" value="EAL"/>
    <property type="match status" value="1"/>
</dbReference>
<accession>A0A502GHQ4</accession>
<dbReference type="InterPro" id="IPR035919">
    <property type="entry name" value="EAL_sf"/>
</dbReference>
<dbReference type="GO" id="GO:0071111">
    <property type="term" value="F:cyclic-guanylate-specific phosphodiesterase activity"/>
    <property type="evidence" value="ECO:0007669"/>
    <property type="project" value="InterPro"/>
</dbReference>
<name>A0A502GHQ4_9PROT</name>
<sequence length="528" mass="55514">MATPGGAPTNQPAPRAPGTDLRDRFLTFAFAAADLLVETGPHATITFAAGAFRHHLGEAPEAFVGRPLDCLIAAEERGALGMAIQLLAARGRLPPTAIRLNDAKGTAFSLAGLAPAGPQGQFCLTFGPLPAPPRAAAVAENAAFGRAAAGMIRGPAASAALALIDLPDEIRRIVARRPELSAELDAALLEGAGGGLTGRLSPGRYGLLVGRELPDLPSLAARMESVLLSYGLGGEVSTCNLPLEAEALTPAQATRALRHALAHFAGQGMAGLAAGGLTGALREIAAQAGSIRRVIGERRFELLYQPIVDLRGRRVHHHEALLRPDGYGVDAFIRCAETVGLTEEMDLAVTDRVLDALRFNTGARIALNISGLSMQSARFRALLQERLDASAALLPRVMVELTESVEIEDEVEARATLDMLRARGIALCIDDFGAGAAAFRYLRNFPVDWVKVDGAYVQNAVRSERDRSFVASMVDLSLAVGARVIAEQVETEEHAAVVAGLGVELAQGYLFARPGRLPTAAAPLRRAG</sequence>
<proteinExistence type="predicted"/>
<dbReference type="Pfam" id="PF00563">
    <property type="entry name" value="EAL"/>
    <property type="match status" value="1"/>
</dbReference>
<dbReference type="InterPro" id="IPR001633">
    <property type="entry name" value="EAL_dom"/>
</dbReference>
<dbReference type="Gene3D" id="3.20.20.450">
    <property type="entry name" value="EAL domain"/>
    <property type="match status" value="1"/>
</dbReference>
<keyword evidence="3" id="KW-1185">Reference proteome</keyword>
<organism evidence="2 3">
    <name type="scientific">Muricoccus nepalensis</name>
    <dbReference type="NCBI Taxonomy" id="1854500"/>
    <lineage>
        <taxon>Bacteria</taxon>
        <taxon>Pseudomonadati</taxon>
        <taxon>Pseudomonadota</taxon>
        <taxon>Alphaproteobacteria</taxon>
        <taxon>Acetobacterales</taxon>
        <taxon>Roseomonadaceae</taxon>
        <taxon>Muricoccus</taxon>
    </lineage>
</organism>
<dbReference type="PANTHER" id="PTHR33121:SF79">
    <property type="entry name" value="CYCLIC DI-GMP PHOSPHODIESTERASE PDED-RELATED"/>
    <property type="match status" value="1"/>
</dbReference>
<dbReference type="InterPro" id="IPR050706">
    <property type="entry name" value="Cyclic-di-GMP_PDE-like"/>
</dbReference>
<dbReference type="AlphaFoldDB" id="A0A502GHQ4"/>
<dbReference type="InterPro" id="IPR035965">
    <property type="entry name" value="PAS-like_dom_sf"/>
</dbReference>
<evidence type="ECO:0000259" key="1">
    <source>
        <dbReference type="PROSITE" id="PS50883"/>
    </source>
</evidence>
<protein>
    <submittedName>
        <fullName evidence="2">EAL domain-containing protein</fullName>
    </submittedName>
</protein>
<feature type="domain" description="EAL" evidence="1">
    <location>
        <begin position="284"/>
        <end position="528"/>
    </location>
</feature>
<dbReference type="SUPFAM" id="SSF55785">
    <property type="entry name" value="PYP-like sensor domain (PAS domain)"/>
    <property type="match status" value="1"/>
</dbReference>
<dbReference type="RefSeq" id="WP_140881049.1">
    <property type="nucleotide sequence ID" value="NZ_RCZP01000001.1"/>
</dbReference>
<dbReference type="SUPFAM" id="SSF141868">
    <property type="entry name" value="EAL domain-like"/>
    <property type="match status" value="1"/>
</dbReference>
<gene>
    <name evidence="2" type="ORF">EAH89_01855</name>
</gene>
<dbReference type="PROSITE" id="PS50883">
    <property type="entry name" value="EAL"/>
    <property type="match status" value="1"/>
</dbReference>
<evidence type="ECO:0000313" key="3">
    <source>
        <dbReference type="Proteomes" id="UP000317078"/>
    </source>
</evidence>
<dbReference type="PANTHER" id="PTHR33121">
    <property type="entry name" value="CYCLIC DI-GMP PHOSPHODIESTERASE PDEF"/>
    <property type="match status" value="1"/>
</dbReference>
<reference evidence="2 3" key="1">
    <citation type="journal article" date="2019" name="Environ. Microbiol.">
        <title>Species interactions and distinct microbial communities in high Arctic permafrost affected cryosols are associated with the CH4 and CO2 gas fluxes.</title>
        <authorList>
            <person name="Altshuler I."/>
            <person name="Hamel J."/>
            <person name="Turney S."/>
            <person name="Magnuson E."/>
            <person name="Levesque R."/>
            <person name="Greer C."/>
            <person name="Whyte L.G."/>
        </authorList>
    </citation>
    <scope>NUCLEOTIDE SEQUENCE [LARGE SCALE GENOMIC DNA]</scope>
    <source>
        <strain evidence="2 3">S9.3B</strain>
    </source>
</reference>
<evidence type="ECO:0000313" key="2">
    <source>
        <dbReference type="EMBL" id="TPG61321.1"/>
    </source>
</evidence>
<dbReference type="Proteomes" id="UP000317078">
    <property type="component" value="Unassembled WGS sequence"/>
</dbReference>